<dbReference type="AlphaFoldDB" id="A0A1F5QD46"/>
<keyword evidence="2" id="KW-0863">Zinc-finger</keyword>
<dbReference type="EMBL" id="MFFF01000015">
    <property type="protein sequence ID" value="OGE99802.1"/>
    <property type="molecule type" value="Genomic_DNA"/>
</dbReference>
<feature type="zinc finger region" description="dksA C4-type" evidence="4">
    <location>
        <begin position="85"/>
        <end position="109"/>
    </location>
</feature>
<keyword evidence="3" id="KW-0862">Zinc</keyword>
<protein>
    <recommendedName>
        <fullName evidence="6">Zinc finger DksA/TraR C4-type domain-containing protein</fullName>
    </recommendedName>
</protein>
<evidence type="ECO:0000256" key="2">
    <source>
        <dbReference type="ARBA" id="ARBA00022771"/>
    </source>
</evidence>
<evidence type="ECO:0000256" key="4">
    <source>
        <dbReference type="PROSITE-ProRule" id="PRU00510"/>
    </source>
</evidence>
<evidence type="ECO:0000256" key="5">
    <source>
        <dbReference type="SAM" id="MobiDB-lite"/>
    </source>
</evidence>
<evidence type="ECO:0000256" key="3">
    <source>
        <dbReference type="ARBA" id="ARBA00022833"/>
    </source>
</evidence>
<dbReference type="Pfam" id="PF01258">
    <property type="entry name" value="zf-dskA_traR"/>
    <property type="match status" value="1"/>
</dbReference>
<dbReference type="GO" id="GO:0008270">
    <property type="term" value="F:zinc ion binding"/>
    <property type="evidence" value="ECO:0007669"/>
    <property type="project" value="UniProtKB-KW"/>
</dbReference>
<keyword evidence="1" id="KW-0479">Metal-binding</keyword>
<evidence type="ECO:0000313" key="8">
    <source>
        <dbReference type="Proteomes" id="UP000177235"/>
    </source>
</evidence>
<dbReference type="PANTHER" id="PTHR33823:SF4">
    <property type="entry name" value="GENERAL STRESS PROTEIN 16O"/>
    <property type="match status" value="1"/>
</dbReference>
<dbReference type="SUPFAM" id="SSF57716">
    <property type="entry name" value="Glucocorticoid receptor-like (DNA-binding domain)"/>
    <property type="match status" value="1"/>
</dbReference>
<feature type="domain" description="Zinc finger DksA/TraR C4-type" evidence="6">
    <location>
        <begin position="80"/>
        <end position="114"/>
    </location>
</feature>
<dbReference type="Proteomes" id="UP000177235">
    <property type="component" value="Unassembled WGS sequence"/>
</dbReference>
<dbReference type="PANTHER" id="PTHR33823">
    <property type="entry name" value="RNA POLYMERASE-BINDING TRANSCRIPTION FACTOR DKSA-RELATED"/>
    <property type="match status" value="1"/>
</dbReference>
<evidence type="ECO:0000313" key="7">
    <source>
        <dbReference type="EMBL" id="OGE99802.1"/>
    </source>
</evidence>
<evidence type="ECO:0000256" key="1">
    <source>
        <dbReference type="ARBA" id="ARBA00022723"/>
    </source>
</evidence>
<reference evidence="7 8" key="1">
    <citation type="journal article" date="2016" name="Nat. Commun.">
        <title>Thousands of microbial genomes shed light on interconnected biogeochemical processes in an aquifer system.</title>
        <authorList>
            <person name="Anantharaman K."/>
            <person name="Brown C.T."/>
            <person name="Hug L.A."/>
            <person name="Sharon I."/>
            <person name="Castelle C.J."/>
            <person name="Probst A.J."/>
            <person name="Thomas B.C."/>
            <person name="Singh A."/>
            <person name="Wilkins M.J."/>
            <person name="Karaoz U."/>
            <person name="Brodie E.L."/>
            <person name="Williams K.H."/>
            <person name="Hubbard S.S."/>
            <person name="Banfield J.F."/>
        </authorList>
    </citation>
    <scope>NUCLEOTIDE SEQUENCE [LARGE SCALE GENOMIC DNA]</scope>
</reference>
<dbReference type="InterPro" id="IPR037187">
    <property type="entry name" value="DnaK_N"/>
</dbReference>
<dbReference type="Gene3D" id="1.20.120.910">
    <property type="entry name" value="DksA, coiled-coil domain"/>
    <property type="match status" value="1"/>
</dbReference>
<proteinExistence type="predicted"/>
<name>A0A1F5QD46_9BACT</name>
<feature type="region of interest" description="Disordered" evidence="5">
    <location>
        <begin position="114"/>
        <end position="138"/>
    </location>
</feature>
<comment type="caution">
    <text evidence="7">The sequence shown here is derived from an EMBL/GenBank/DDBJ whole genome shotgun (WGS) entry which is preliminary data.</text>
</comment>
<sequence>MAKKSLGERFKTRLIEEHGKMLAVINRNRVAEGELELDGTEDEGDISTFSHSKEVLHGLLESDFQKFLAIREALQRIEQGDYGICIECDEHIHEKRLVAVPWAALCIGCQEKAENESSDHQSARPVMATALSGEGEEE</sequence>
<evidence type="ECO:0000259" key="6">
    <source>
        <dbReference type="Pfam" id="PF01258"/>
    </source>
</evidence>
<dbReference type="InterPro" id="IPR000962">
    <property type="entry name" value="Znf_DskA_TraR"/>
</dbReference>
<dbReference type="PROSITE" id="PS51128">
    <property type="entry name" value="ZF_DKSA_2"/>
    <property type="match status" value="1"/>
</dbReference>
<accession>A0A1F5QD46</accession>
<gene>
    <name evidence="7" type="ORF">A3J05_00840</name>
</gene>
<dbReference type="SUPFAM" id="SSF109635">
    <property type="entry name" value="DnaK suppressor protein DksA, alpha-hairpin domain"/>
    <property type="match status" value="1"/>
</dbReference>
<organism evidence="7 8">
    <name type="scientific">Candidatus Doudnabacteria bacterium RIFCSPLOWO2_02_FULL_48_13</name>
    <dbReference type="NCBI Taxonomy" id="1817845"/>
    <lineage>
        <taxon>Bacteria</taxon>
        <taxon>Candidatus Doudnaibacteriota</taxon>
    </lineage>
</organism>